<dbReference type="Proteomes" id="UP000011761">
    <property type="component" value="Unassembled WGS sequence"/>
</dbReference>
<dbReference type="HOGENOM" id="CLU_012494_3_0_1"/>
<dbReference type="Gene3D" id="3.40.50.1820">
    <property type="entry name" value="alpha/beta hydrolase"/>
    <property type="match status" value="1"/>
</dbReference>
<dbReference type="EMBL" id="KB445566">
    <property type="protein sequence ID" value="EMC90834.1"/>
    <property type="molecule type" value="Genomic_DNA"/>
</dbReference>
<dbReference type="GO" id="GO:0016787">
    <property type="term" value="F:hydrolase activity"/>
    <property type="evidence" value="ECO:0007669"/>
    <property type="project" value="UniProtKB-KW"/>
</dbReference>
<dbReference type="STRING" id="717646.M2MW66"/>
<dbReference type="AlphaFoldDB" id="M2MW66"/>
<dbReference type="InterPro" id="IPR013094">
    <property type="entry name" value="AB_hydrolase_3"/>
</dbReference>
<gene>
    <name evidence="3" type="ORF">BAUCODRAFT_80751</name>
</gene>
<feature type="domain" description="Alpha/beta hydrolase fold-3" evidence="2">
    <location>
        <begin position="45"/>
        <end position="249"/>
    </location>
</feature>
<dbReference type="InterPro" id="IPR050300">
    <property type="entry name" value="GDXG_lipolytic_enzyme"/>
</dbReference>
<name>M2MW66_BAUPA</name>
<reference evidence="3 4" key="1">
    <citation type="journal article" date="2012" name="PLoS Pathog.">
        <title>Diverse lifestyles and strategies of plant pathogenesis encoded in the genomes of eighteen Dothideomycetes fungi.</title>
        <authorList>
            <person name="Ohm R.A."/>
            <person name="Feau N."/>
            <person name="Henrissat B."/>
            <person name="Schoch C.L."/>
            <person name="Horwitz B.A."/>
            <person name="Barry K.W."/>
            <person name="Condon B.J."/>
            <person name="Copeland A.C."/>
            <person name="Dhillon B."/>
            <person name="Glaser F."/>
            <person name="Hesse C.N."/>
            <person name="Kosti I."/>
            <person name="LaButti K."/>
            <person name="Lindquist E.A."/>
            <person name="Lucas S."/>
            <person name="Salamov A.A."/>
            <person name="Bradshaw R.E."/>
            <person name="Ciuffetti L."/>
            <person name="Hamelin R.C."/>
            <person name="Kema G.H.J."/>
            <person name="Lawrence C."/>
            <person name="Scott J.A."/>
            <person name="Spatafora J.W."/>
            <person name="Turgeon B.G."/>
            <person name="de Wit P.J.G.M."/>
            <person name="Zhong S."/>
            <person name="Goodwin S.B."/>
            <person name="Grigoriev I.V."/>
        </authorList>
    </citation>
    <scope>NUCLEOTIDE SEQUENCE [LARGE SCALE GENOMIC DNA]</scope>
    <source>
        <strain evidence="3 4">UAMH 10762</strain>
    </source>
</reference>
<accession>M2MW66</accession>
<dbReference type="PANTHER" id="PTHR48081">
    <property type="entry name" value="AB HYDROLASE SUPERFAMILY PROTEIN C4A8.06C"/>
    <property type="match status" value="1"/>
</dbReference>
<evidence type="ECO:0000313" key="3">
    <source>
        <dbReference type="EMBL" id="EMC90834.1"/>
    </source>
</evidence>
<dbReference type="InterPro" id="IPR029058">
    <property type="entry name" value="AB_hydrolase_fold"/>
</dbReference>
<keyword evidence="4" id="KW-1185">Reference proteome</keyword>
<evidence type="ECO:0000313" key="4">
    <source>
        <dbReference type="Proteomes" id="UP000011761"/>
    </source>
</evidence>
<organism evidence="3 4">
    <name type="scientific">Baudoinia panamericana (strain UAMH 10762)</name>
    <name type="common">Angels' share fungus</name>
    <name type="synonym">Baudoinia compniacensis (strain UAMH 10762)</name>
    <dbReference type="NCBI Taxonomy" id="717646"/>
    <lineage>
        <taxon>Eukaryota</taxon>
        <taxon>Fungi</taxon>
        <taxon>Dikarya</taxon>
        <taxon>Ascomycota</taxon>
        <taxon>Pezizomycotina</taxon>
        <taxon>Dothideomycetes</taxon>
        <taxon>Dothideomycetidae</taxon>
        <taxon>Mycosphaerellales</taxon>
        <taxon>Teratosphaeriaceae</taxon>
        <taxon>Baudoinia</taxon>
    </lineage>
</organism>
<protein>
    <recommendedName>
        <fullName evidence="2">Alpha/beta hydrolase fold-3 domain-containing protein</fullName>
    </recommendedName>
</protein>
<dbReference type="PANTHER" id="PTHR48081:SF3">
    <property type="entry name" value="ALPHA_BETA HYDROLASE FOLD-3 DOMAIN-CONTAINING PROTEIN"/>
    <property type="match status" value="1"/>
</dbReference>
<proteinExistence type="predicted"/>
<dbReference type="SUPFAM" id="SSF53474">
    <property type="entry name" value="alpha/beta-Hydrolases"/>
    <property type="match status" value="1"/>
</dbReference>
<keyword evidence="1" id="KW-0378">Hydrolase</keyword>
<dbReference type="Pfam" id="PF07859">
    <property type="entry name" value="Abhydrolase_3"/>
    <property type="match status" value="1"/>
</dbReference>
<evidence type="ECO:0000259" key="2">
    <source>
        <dbReference type="Pfam" id="PF07859"/>
    </source>
</evidence>
<sequence>MIAQTLPASTTHQDEVLQVPSRDTGRSIKVHVYRPKNATSPSPVLINFHGSGFVIPMHGSDDEYAVRVAKDTPYTVLDVQYRLAPENPFPAAPNDAEDVVRWVLARPNEYDPKHVSVSGFSAGGNLALGLAGHTIPQGTFRHVIVFYPPTDLTLKPHEKTAPDPSGKPIPDELSTLFNNSYAPSPPHDPKNPLLSPALIPADRFPDNVLVITCACDSLAPETEGLAERIKAVPGKHLVHRRLEKCDHAWDKSYQPGTVQEKAKDEAYDLAVEMLGR</sequence>
<evidence type="ECO:0000256" key="1">
    <source>
        <dbReference type="ARBA" id="ARBA00022801"/>
    </source>
</evidence>
<dbReference type="KEGG" id="bcom:BAUCODRAFT_80751"/>
<dbReference type="GeneID" id="19117379"/>
<dbReference type="eggNOG" id="KOG1515">
    <property type="taxonomic scope" value="Eukaryota"/>
</dbReference>
<dbReference type="OrthoDB" id="408631at2759"/>
<dbReference type="RefSeq" id="XP_007681991.1">
    <property type="nucleotide sequence ID" value="XM_007683801.1"/>
</dbReference>
<dbReference type="OMA" id="PNLGMDH"/>